<proteinExistence type="predicted"/>
<gene>
    <name evidence="1" type="ORF">PXEA_LOCUS36685</name>
</gene>
<dbReference type="EMBL" id="CAAALY010279845">
    <property type="protein sequence ID" value="VEL43245.1"/>
    <property type="molecule type" value="Genomic_DNA"/>
</dbReference>
<dbReference type="AlphaFoldDB" id="A0A3S5BFE3"/>
<organism evidence="1 2">
    <name type="scientific">Protopolystoma xenopodis</name>
    <dbReference type="NCBI Taxonomy" id="117903"/>
    <lineage>
        <taxon>Eukaryota</taxon>
        <taxon>Metazoa</taxon>
        <taxon>Spiralia</taxon>
        <taxon>Lophotrochozoa</taxon>
        <taxon>Platyhelminthes</taxon>
        <taxon>Monogenea</taxon>
        <taxon>Polyopisthocotylea</taxon>
        <taxon>Polystomatidea</taxon>
        <taxon>Polystomatidae</taxon>
        <taxon>Protopolystoma</taxon>
    </lineage>
</organism>
<sequence length="161" mass="18295">MRSFAGASSFQQQYSDINHTTYESILYFTLFQTSEIDSSTELRMLTNTANLLAFDQFKFGLNVFDVSAGLRHPLHYPSFICSPPINLPGLESFPVSVRNRLTFAEETGRFNERFHVKNMFSATLPAVATTAAAYSIRMLLHLTTPSTFYISRHIIHKVVME</sequence>
<keyword evidence="2" id="KW-1185">Reference proteome</keyword>
<evidence type="ECO:0000313" key="2">
    <source>
        <dbReference type="Proteomes" id="UP000784294"/>
    </source>
</evidence>
<accession>A0A3S5BFE3</accession>
<protein>
    <submittedName>
        <fullName evidence="1">Uncharacterized protein</fullName>
    </submittedName>
</protein>
<reference evidence="1" key="1">
    <citation type="submission" date="2018-11" db="EMBL/GenBank/DDBJ databases">
        <authorList>
            <consortium name="Pathogen Informatics"/>
        </authorList>
    </citation>
    <scope>NUCLEOTIDE SEQUENCE</scope>
</reference>
<dbReference type="Proteomes" id="UP000784294">
    <property type="component" value="Unassembled WGS sequence"/>
</dbReference>
<comment type="caution">
    <text evidence="1">The sequence shown here is derived from an EMBL/GenBank/DDBJ whole genome shotgun (WGS) entry which is preliminary data.</text>
</comment>
<evidence type="ECO:0000313" key="1">
    <source>
        <dbReference type="EMBL" id="VEL43245.1"/>
    </source>
</evidence>
<name>A0A3S5BFE3_9PLAT</name>